<dbReference type="SUPFAM" id="SSF53067">
    <property type="entry name" value="Actin-like ATPase domain"/>
    <property type="match status" value="1"/>
</dbReference>
<name>A0A7T6Z8P2_9BACI</name>
<proteinExistence type="predicted"/>
<evidence type="ECO:0000259" key="2">
    <source>
        <dbReference type="Pfam" id="PF05378"/>
    </source>
</evidence>
<evidence type="ECO:0000259" key="1">
    <source>
        <dbReference type="Pfam" id="PF01968"/>
    </source>
</evidence>
<evidence type="ECO:0000313" key="5">
    <source>
        <dbReference type="Proteomes" id="UP000595823"/>
    </source>
</evidence>
<gene>
    <name evidence="4" type="ORF">HUG15_20620</name>
</gene>
<dbReference type="GO" id="GO:0005829">
    <property type="term" value="C:cytosol"/>
    <property type="evidence" value="ECO:0007669"/>
    <property type="project" value="TreeGrafter"/>
</dbReference>
<dbReference type="InterPro" id="IPR045079">
    <property type="entry name" value="Oxoprolinase-like"/>
</dbReference>
<reference evidence="4 5" key="1">
    <citation type="submission" date="2020-06" db="EMBL/GenBank/DDBJ databases">
        <title>Genomic analysis of Salicibibacter sp. NKC5-3.</title>
        <authorList>
            <person name="Oh Y.J."/>
        </authorList>
    </citation>
    <scope>NUCLEOTIDE SEQUENCE [LARGE SCALE GENOMIC DNA]</scope>
    <source>
        <strain evidence="4 5">NKC5-3</strain>
    </source>
</reference>
<dbReference type="PANTHER" id="PTHR11365:SF23">
    <property type="entry name" value="HYPOTHETICAL 5-OXOPROLINASE (EUROFUNG)-RELATED"/>
    <property type="match status" value="1"/>
</dbReference>
<evidence type="ECO:0000313" key="4">
    <source>
        <dbReference type="EMBL" id="QQK78431.1"/>
    </source>
</evidence>
<dbReference type="KEGG" id="scia:HUG15_20620"/>
<feature type="domain" description="Hydantoinase/oxoprolinase N-terminal" evidence="2">
    <location>
        <begin position="5"/>
        <end position="182"/>
    </location>
</feature>
<dbReference type="InterPro" id="IPR002821">
    <property type="entry name" value="Hydantoinase_A"/>
</dbReference>
<keyword evidence="5" id="KW-1185">Reference proteome</keyword>
<organism evidence="4 5">
    <name type="scientific">Salicibibacter cibarius</name>
    <dbReference type="NCBI Taxonomy" id="2743000"/>
    <lineage>
        <taxon>Bacteria</taxon>
        <taxon>Bacillati</taxon>
        <taxon>Bacillota</taxon>
        <taxon>Bacilli</taxon>
        <taxon>Bacillales</taxon>
        <taxon>Bacillaceae</taxon>
        <taxon>Salicibibacter</taxon>
    </lineage>
</organism>
<feature type="domain" description="Hydantoinase A/oxoprolinase" evidence="1">
    <location>
        <begin position="203"/>
        <end position="494"/>
    </location>
</feature>
<dbReference type="InterPro" id="IPR043129">
    <property type="entry name" value="ATPase_NBD"/>
</dbReference>
<dbReference type="Proteomes" id="UP000595823">
    <property type="component" value="Chromosome"/>
</dbReference>
<dbReference type="Pfam" id="PF05378">
    <property type="entry name" value="Hydant_A_N"/>
    <property type="match status" value="1"/>
</dbReference>
<feature type="domain" description="Acetophenone carboxylase-like C-terminal" evidence="3">
    <location>
        <begin position="514"/>
        <end position="685"/>
    </location>
</feature>
<dbReference type="RefSeq" id="WP_200129081.1">
    <property type="nucleotide sequence ID" value="NZ_CP054705.1"/>
</dbReference>
<dbReference type="Pfam" id="PF01968">
    <property type="entry name" value="Hydantoinase_A"/>
    <property type="match status" value="1"/>
</dbReference>
<dbReference type="InterPro" id="IPR008040">
    <property type="entry name" value="Hydant_A_N"/>
</dbReference>
<dbReference type="GO" id="GO:0017168">
    <property type="term" value="F:5-oxoprolinase (ATP-hydrolyzing) activity"/>
    <property type="evidence" value="ECO:0007669"/>
    <property type="project" value="TreeGrafter"/>
</dbReference>
<dbReference type="PANTHER" id="PTHR11365">
    <property type="entry name" value="5-OXOPROLINASE RELATED"/>
    <property type="match status" value="1"/>
</dbReference>
<protein>
    <submittedName>
        <fullName evidence="4">Hydantoinase/oxoprolinase family protein</fullName>
    </submittedName>
</protein>
<dbReference type="InterPro" id="IPR049517">
    <property type="entry name" value="ACX-like_C"/>
</dbReference>
<dbReference type="GO" id="GO:0006749">
    <property type="term" value="P:glutathione metabolic process"/>
    <property type="evidence" value="ECO:0007669"/>
    <property type="project" value="TreeGrafter"/>
</dbReference>
<dbReference type="Pfam" id="PF19278">
    <property type="entry name" value="Hydant_A_C"/>
    <property type="match status" value="1"/>
</dbReference>
<dbReference type="AlphaFoldDB" id="A0A7T6Z8P2"/>
<sequence length="708" mass="78017">MSTIRVGVDIGGTFTDIVILDEMGNRYFGKTLTTYPDPSAGFIKGLDENLKKYGFSYSDITTIIHGTTLVVNALIERKGVKTALITTEGFRDQIEIGNENRYDLYDLFIENPTPLVPRSMRFPVRERTLADGSVLTFLDETEVKEIFKKADAQGVEAVAVCLLHSYKNDTHEKRIYEIAQEVTPHIRVSLSSEVSPEIREYQRASTTIANVYVQPLVERYLTKLENDLIDQGFIGQFHMMLSGGGTCTVDTACRFPIRILESGPVGGSIAGAFYSKLCDLNNLHVFDMGGTTAKASLIDNGEPLITNEFEVGREHRFMKGSGIPVKVPVVDMIEIGAGGGSIAHIDRMDLLKVGPESASSEPGPACYGKGGTQPTITDADLILGYLNPNYFLGGEMHLDMEAAYKAIEDKVAKPLGLDTIEAAWGIHRIVNENMASAARIHAVEKGKDIRNYPLFATGGAGPVHVCNVAHILGVSEVISPVGAGVCSAFGFLSSPLSFDFVRSYAGRLDQLDFQEVTQLLRDMENEGGSILKQSGVKDADIQVIRTCEMRYAGQNHDISVPIPNGEIDHSSIQSIHENFKQQYEKLYSEASEGVPIETVNWRVVVQGPHPQLSINSSDENNGMNPPVKNKRDVYFQEYDTYTMTSVYDRSTLNPGVEIPGPAIIEERESTMVVTPSYNATIDRYFNLILKAKGESAYDNQDRKQQEYV</sequence>
<dbReference type="EMBL" id="CP054705">
    <property type="protein sequence ID" value="QQK78431.1"/>
    <property type="molecule type" value="Genomic_DNA"/>
</dbReference>
<accession>A0A7T6Z8P2</accession>
<evidence type="ECO:0000259" key="3">
    <source>
        <dbReference type="Pfam" id="PF19278"/>
    </source>
</evidence>